<gene>
    <name evidence="1" type="ORF">GTH32_10885</name>
</gene>
<dbReference type="RefSeq" id="WP_163085658.1">
    <property type="nucleotide sequence ID" value="NZ_JAAAWN010000013.1"/>
</dbReference>
<evidence type="ECO:0000313" key="1">
    <source>
        <dbReference type="EMBL" id="NDV91688.1"/>
    </source>
</evidence>
<sequence length="554" mass="63328">MNLSVLENRVIEEPSSVVEELKHSDNLSLPEERLFARACVRAGMHDLLIARSSNNKAYEKDPGVLNFYVRALQAKNKWEEIAQLNSLLLSSNKSNALTLIKAFLRTKRFANAVELAEKFEFSGEDKTRASFLVFQALVKEKKYDLAISKVAQFEKVENENIFKWHILSIDELKRLKPYENSWVAFALARLLFKKRQFISVVSILKPFIGKPLPSALIQNYIFRYYGESLCNTLAKQPLLNELQVVLDAAKNNSDLDSFISLYSGHMMHIAGNFDQAVAKFNSADESLYSLPSDKGAITVRSSEQIDNLPVAKHETITFDERNKRTGNDLVTVVASDSKYFLLFFEIYRTSFQSKNPGYLLHFHIVNPSKEVIKNVEQYQDKLESVNFSFSNAKSSTNIKALYASVRFLIAPQLLNYYESPILITDIDVGFAGKLSEFGFEKEPADVSFKLRNGSTLFPWRLIPANTVVFNNTEGALSFLECFSNYFYSIYGDGEGSNIWWIDQSALFSLYKYFNNPTGRVTFNNLYESSDIDSLLLFHQPFETKQEFIDRVFSE</sequence>
<accession>A0A7X5LLQ6</accession>
<keyword evidence="2" id="KW-1185">Reference proteome</keyword>
<proteinExistence type="predicted"/>
<protein>
    <submittedName>
        <fullName evidence="1">Uncharacterized protein</fullName>
    </submittedName>
</protein>
<dbReference type="AlphaFoldDB" id="A0A7X5LLQ6"/>
<reference evidence="1 2" key="1">
    <citation type="submission" date="2020-01" db="EMBL/GenBank/DDBJ databases">
        <authorList>
            <person name="Chen J."/>
            <person name="Zhu S."/>
            <person name="Yang J."/>
        </authorList>
    </citation>
    <scope>NUCLEOTIDE SEQUENCE [LARGE SCALE GENOMIC DNA]</scope>
    <source>
        <strain evidence="1 2">345S023</strain>
    </source>
</reference>
<dbReference type="EMBL" id="JAAAWN010000013">
    <property type="protein sequence ID" value="NDV91688.1"/>
    <property type="molecule type" value="Genomic_DNA"/>
</dbReference>
<evidence type="ECO:0000313" key="2">
    <source>
        <dbReference type="Proteomes" id="UP000470213"/>
    </source>
</evidence>
<name>A0A7X5LLQ6_9ALTE</name>
<comment type="caution">
    <text evidence="1">The sequence shown here is derived from an EMBL/GenBank/DDBJ whole genome shotgun (WGS) entry which is preliminary data.</text>
</comment>
<dbReference type="Proteomes" id="UP000470213">
    <property type="component" value="Unassembled WGS sequence"/>
</dbReference>
<organism evidence="1 2">
    <name type="scientific">Alteromonas profundi</name>
    <dbReference type="NCBI Taxonomy" id="2696062"/>
    <lineage>
        <taxon>Bacteria</taxon>
        <taxon>Pseudomonadati</taxon>
        <taxon>Pseudomonadota</taxon>
        <taxon>Gammaproteobacteria</taxon>
        <taxon>Alteromonadales</taxon>
        <taxon>Alteromonadaceae</taxon>
        <taxon>Alteromonas/Salinimonas group</taxon>
        <taxon>Alteromonas</taxon>
    </lineage>
</organism>